<dbReference type="PANTHER" id="PTHR34853:SF1">
    <property type="entry name" value="LIPASE 5"/>
    <property type="match status" value="1"/>
</dbReference>
<dbReference type="Gene3D" id="1.10.260.160">
    <property type="match status" value="1"/>
</dbReference>
<sequence length="379" mass="39399">MRRRTFLSGLAAAGLAGCARPPSLTAPSDVALTPLKSYSRLQSVALLKLAGVKGVGVRHAVDCYRVGYGSHDARGTPIRLSGLLALPRGGPARGRVSWQHGTTTTRADVPSNLSTEGVAAAILCAGNGFATVAPDYLGLGQSGLTHTYYAADDTARAVIDLLDATRGIAGVPDRPPFLTGFSQGGHACLAAQQALEAAGRAVLGSAPVAGAFNLRTISLGAALKGGAPQCSLYLSYLARGMAARYGQPLESALTGPMAALTRSLYDQPHKPDAIVAALPANPRELFSPGFLDAFDHDGRHWLLEALAANEVSHFTPRAPVRFFHGAADRDVAPQESLTTARMFQASGADARAIDVGPVDHNGSILRAAPRILGWLESLT</sequence>
<evidence type="ECO:0000313" key="1">
    <source>
        <dbReference type="EMBL" id="MDQ0466290.1"/>
    </source>
</evidence>
<organism evidence="1 2">
    <name type="scientific">Caulobacter ginsengisoli</name>
    <dbReference type="NCBI Taxonomy" id="400775"/>
    <lineage>
        <taxon>Bacteria</taxon>
        <taxon>Pseudomonadati</taxon>
        <taxon>Pseudomonadota</taxon>
        <taxon>Alphaproteobacteria</taxon>
        <taxon>Caulobacterales</taxon>
        <taxon>Caulobacteraceae</taxon>
        <taxon>Caulobacter</taxon>
    </lineage>
</organism>
<dbReference type="PROSITE" id="PS51257">
    <property type="entry name" value="PROKAR_LIPOPROTEIN"/>
    <property type="match status" value="1"/>
</dbReference>
<keyword evidence="1" id="KW-0378">Hydrolase</keyword>
<proteinExistence type="predicted"/>
<evidence type="ECO:0000313" key="2">
    <source>
        <dbReference type="Proteomes" id="UP001228905"/>
    </source>
</evidence>
<dbReference type="PIRSF" id="PIRSF029171">
    <property type="entry name" value="Esterase_LipA"/>
    <property type="match status" value="1"/>
</dbReference>
<protein>
    <submittedName>
        <fullName evidence="1">Alpha-beta hydrolase superfamily lysophospholipase</fullName>
    </submittedName>
</protein>
<dbReference type="PANTHER" id="PTHR34853">
    <property type="match status" value="1"/>
</dbReference>
<accession>A0ABU0IY53</accession>
<reference evidence="1 2" key="1">
    <citation type="submission" date="2023-07" db="EMBL/GenBank/DDBJ databases">
        <title>Genomic Encyclopedia of Type Strains, Phase IV (KMG-IV): sequencing the most valuable type-strain genomes for metagenomic binning, comparative biology and taxonomic classification.</title>
        <authorList>
            <person name="Goeker M."/>
        </authorList>
    </citation>
    <scope>NUCLEOTIDE SEQUENCE [LARGE SCALE GENOMIC DNA]</scope>
    <source>
        <strain evidence="1 2">DSM 18695</strain>
    </source>
</reference>
<dbReference type="InterPro" id="IPR029058">
    <property type="entry name" value="AB_hydrolase_fold"/>
</dbReference>
<dbReference type="RefSeq" id="WP_307352285.1">
    <property type="nucleotide sequence ID" value="NZ_JAUSVS010000010.1"/>
</dbReference>
<dbReference type="EMBL" id="JAUSVS010000010">
    <property type="protein sequence ID" value="MDQ0466290.1"/>
    <property type="molecule type" value="Genomic_DNA"/>
</dbReference>
<gene>
    <name evidence="1" type="ORF">QO010_004083</name>
</gene>
<name>A0ABU0IY53_9CAUL</name>
<comment type="caution">
    <text evidence="1">The sequence shown here is derived from an EMBL/GenBank/DDBJ whole genome shotgun (WGS) entry which is preliminary data.</text>
</comment>
<dbReference type="Proteomes" id="UP001228905">
    <property type="component" value="Unassembled WGS sequence"/>
</dbReference>
<dbReference type="InterPro" id="IPR005152">
    <property type="entry name" value="Lipase_secreted"/>
</dbReference>
<dbReference type="GO" id="GO:0016787">
    <property type="term" value="F:hydrolase activity"/>
    <property type="evidence" value="ECO:0007669"/>
    <property type="project" value="UniProtKB-KW"/>
</dbReference>
<dbReference type="Gene3D" id="3.40.50.1820">
    <property type="entry name" value="alpha/beta hydrolase"/>
    <property type="match status" value="1"/>
</dbReference>
<dbReference type="SUPFAM" id="SSF53474">
    <property type="entry name" value="alpha/beta-Hydrolases"/>
    <property type="match status" value="1"/>
</dbReference>
<keyword evidence="2" id="KW-1185">Reference proteome</keyword>